<gene>
    <name evidence="1" type="ORF">AUJ77_01865</name>
</gene>
<evidence type="ECO:0000313" key="1">
    <source>
        <dbReference type="EMBL" id="OIO30754.1"/>
    </source>
</evidence>
<name>A0A1J4V0R0_9BACT</name>
<comment type="caution">
    <text evidence="1">The sequence shown here is derived from an EMBL/GenBank/DDBJ whole genome shotgun (WGS) entry which is preliminary data.</text>
</comment>
<dbReference type="EMBL" id="MNVN01000014">
    <property type="protein sequence ID" value="OIO30754.1"/>
    <property type="molecule type" value="Genomic_DNA"/>
</dbReference>
<evidence type="ECO:0000313" key="2">
    <source>
        <dbReference type="Proteomes" id="UP000181992"/>
    </source>
</evidence>
<sequence>MSKHLKVHKIGDPPHVFEVVKVSPLDEVVLKAMGENSLSGPSISEKSDPKVEIHSVYALLLGLKRKGLVSFTSPETLCARKGHVTVLYTRTFDSWEEYCGPTVVRPRE</sequence>
<dbReference type="AlphaFoldDB" id="A0A1J4V0R0"/>
<dbReference type="STRING" id="1805281.AUJ77_01865"/>
<accession>A0A1J4V0R0</accession>
<organism evidence="1 2">
    <name type="scientific">Candidatus Nomurabacteria bacterium CG1_02_43_90</name>
    <dbReference type="NCBI Taxonomy" id="1805281"/>
    <lineage>
        <taxon>Bacteria</taxon>
        <taxon>Candidatus Nomuraibacteriota</taxon>
    </lineage>
</organism>
<dbReference type="Proteomes" id="UP000181992">
    <property type="component" value="Unassembled WGS sequence"/>
</dbReference>
<protein>
    <submittedName>
        <fullName evidence="1">Uncharacterized protein</fullName>
    </submittedName>
</protein>
<proteinExistence type="predicted"/>
<reference evidence="1 2" key="1">
    <citation type="journal article" date="2016" name="Environ. Microbiol.">
        <title>Genomic resolution of a cold subsurface aquifer community provides metabolic insights for novel microbes adapted to high CO concentrations.</title>
        <authorList>
            <person name="Probst A.J."/>
            <person name="Castelle C.J."/>
            <person name="Singh A."/>
            <person name="Brown C.T."/>
            <person name="Anantharaman K."/>
            <person name="Sharon I."/>
            <person name="Hug L.A."/>
            <person name="Burstein D."/>
            <person name="Emerson J.B."/>
            <person name="Thomas B.C."/>
            <person name="Banfield J.F."/>
        </authorList>
    </citation>
    <scope>NUCLEOTIDE SEQUENCE [LARGE SCALE GENOMIC DNA]</scope>
    <source>
        <strain evidence="1">CG1_02_43_90</strain>
    </source>
</reference>